<evidence type="ECO:0000256" key="5">
    <source>
        <dbReference type="SAM" id="Phobius"/>
    </source>
</evidence>
<evidence type="ECO:0000259" key="7">
    <source>
        <dbReference type="Pfam" id="PF00137"/>
    </source>
</evidence>
<keyword evidence="2 5" id="KW-0812">Transmembrane</keyword>
<dbReference type="RefSeq" id="WP_139322952.1">
    <property type="nucleotide sequence ID" value="NZ_MSTI01000093.1"/>
</dbReference>
<dbReference type="AlphaFoldDB" id="A0A1U7NXI8"/>
<organism evidence="8 9">
    <name type="scientific">Deinococcus marmoris</name>
    <dbReference type="NCBI Taxonomy" id="249408"/>
    <lineage>
        <taxon>Bacteria</taxon>
        <taxon>Thermotogati</taxon>
        <taxon>Deinococcota</taxon>
        <taxon>Deinococci</taxon>
        <taxon>Deinococcales</taxon>
        <taxon>Deinococcaceae</taxon>
        <taxon>Deinococcus</taxon>
    </lineage>
</organism>
<feature type="domain" description="V-ATPase proteolipid subunit C-like" evidence="7">
    <location>
        <begin position="45"/>
        <end position="104"/>
    </location>
</feature>
<gene>
    <name evidence="8" type="ORF">BOO71_0008398</name>
</gene>
<keyword evidence="3 5" id="KW-1133">Transmembrane helix</keyword>
<dbReference type="SUPFAM" id="SSF81333">
    <property type="entry name" value="F1F0 ATP synthase subunit C"/>
    <property type="match status" value="1"/>
</dbReference>
<proteinExistence type="predicted"/>
<evidence type="ECO:0000256" key="6">
    <source>
        <dbReference type="SAM" id="SignalP"/>
    </source>
</evidence>
<dbReference type="OrthoDB" id="9906858at2"/>
<comment type="subcellular location">
    <subcellularLocation>
        <location evidence="1">Membrane</location>
        <topology evidence="1">Multi-pass membrane protein</topology>
    </subcellularLocation>
</comment>
<dbReference type="STRING" id="249408.BOO71_0008398"/>
<evidence type="ECO:0000313" key="9">
    <source>
        <dbReference type="Proteomes" id="UP000186607"/>
    </source>
</evidence>
<evidence type="ECO:0000256" key="2">
    <source>
        <dbReference type="ARBA" id="ARBA00022692"/>
    </source>
</evidence>
<name>A0A1U7NXI8_9DEIO</name>
<keyword evidence="6" id="KW-0732">Signal</keyword>
<dbReference type="InterPro" id="IPR002379">
    <property type="entry name" value="ATPase_proteolipid_c-like_dom"/>
</dbReference>
<evidence type="ECO:0000313" key="8">
    <source>
        <dbReference type="EMBL" id="OLV17626.1"/>
    </source>
</evidence>
<evidence type="ECO:0000256" key="4">
    <source>
        <dbReference type="ARBA" id="ARBA00023136"/>
    </source>
</evidence>
<evidence type="ECO:0000256" key="1">
    <source>
        <dbReference type="ARBA" id="ARBA00004141"/>
    </source>
</evidence>
<comment type="caution">
    <text evidence="8">The sequence shown here is derived from an EMBL/GenBank/DDBJ whole genome shotgun (WGS) entry which is preliminary data.</text>
</comment>
<dbReference type="EMBL" id="MSTI01000093">
    <property type="protein sequence ID" value="OLV17626.1"/>
    <property type="molecule type" value="Genomic_DNA"/>
</dbReference>
<dbReference type="Proteomes" id="UP000186607">
    <property type="component" value="Unassembled WGS sequence"/>
</dbReference>
<evidence type="ECO:0000256" key="3">
    <source>
        <dbReference type="ARBA" id="ARBA00022989"/>
    </source>
</evidence>
<dbReference type="Pfam" id="PF00137">
    <property type="entry name" value="ATP-synt_C"/>
    <property type="match status" value="1"/>
</dbReference>
<sequence length="106" mass="10588">MKNTAIQKAAKYAPALTLMTFAGSAFAQEVAATGADANAAGLKAIGAGLALGLGAVGTGLAQGPIGAAAAGVVAERPEKFGQMAIWFFIPETLVIFGFVGFFLLRG</sequence>
<feature type="signal peptide" evidence="6">
    <location>
        <begin position="1"/>
        <end position="27"/>
    </location>
</feature>
<accession>A0A1U7NXI8</accession>
<feature type="transmembrane region" description="Helical" evidence="5">
    <location>
        <begin position="85"/>
        <end position="104"/>
    </location>
</feature>
<dbReference type="GO" id="GO:0033177">
    <property type="term" value="C:proton-transporting two-sector ATPase complex, proton-transporting domain"/>
    <property type="evidence" value="ECO:0007669"/>
    <property type="project" value="InterPro"/>
</dbReference>
<feature type="chain" id="PRO_5012030114" evidence="6">
    <location>
        <begin position="28"/>
        <end position="106"/>
    </location>
</feature>
<dbReference type="GO" id="GO:0015078">
    <property type="term" value="F:proton transmembrane transporter activity"/>
    <property type="evidence" value="ECO:0007669"/>
    <property type="project" value="InterPro"/>
</dbReference>
<keyword evidence="4 5" id="KW-0472">Membrane</keyword>
<keyword evidence="9" id="KW-1185">Reference proteome</keyword>
<protein>
    <submittedName>
        <fullName evidence="8">V-type ATP synthase subunit K</fullName>
    </submittedName>
</protein>
<dbReference type="InterPro" id="IPR035921">
    <property type="entry name" value="F/V-ATP_Csub_sf"/>
</dbReference>
<feature type="transmembrane region" description="Helical" evidence="5">
    <location>
        <begin position="51"/>
        <end position="73"/>
    </location>
</feature>
<reference evidence="8 9" key="1">
    <citation type="submission" date="2017-01" db="EMBL/GenBank/DDBJ databases">
        <title>Genome Analysis of Deinococcus marmoris KOPRI26562.</title>
        <authorList>
            <person name="Kim J.H."/>
            <person name="Oh H.-M."/>
        </authorList>
    </citation>
    <scope>NUCLEOTIDE SEQUENCE [LARGE SCALE GENOMIC DNA]</scope>
    <source>
        <strain evidence="8 9">KOPRI26562</strain>
    </source>
</reference>
<dbReference type="Gene3D" id="1.20.120.610">
    <property type="entry name" value="lithium bound rotor ring of v- atpase"/>
    <property type="match status" value="1"/>
</dbReference>